<dbReference type="GO" id="GO:0051082">
    <property type="term" value="F:unfolded protein binding"/>
    <property type="evidence" value="ECO:0007669"/>
    <property type="project" value="InterPro"/>
</dbReference>
<evidence type="ECO:0000256" key="5">
    <source>
        <dbReference type="ARBA" id="ARBA00022692"/>
    </source>
</evidence>
<evidence type="ECO:0000256" key="12">
    <source>
        <dbReference type="ARBA" id="ARBA00031542"/>
    </source>
</evidence>
<dbReference type="Proteomes" id="UP000069001">
    <property type="component" value="Unassembled WGS sequence"/>
</dbReference>
<evidence type="ECO:0000256" key="11">
    <source>
        <dbReference type="ARBA" id="ARBA00030948"/>
    </source>
</evidence>
<keyword evidence="5" id="KW-0812">Transmembrane</keyword>
<dbReference type="Pfam" id="PF03280">
    <property type="entry name" value="Lipase_chap"/>
    <property type="match status" value="1"/>
</dbReference>
<gene>
    <name evidence="15" type="ORF">WS90_21210</name>
</gene>
<dbReference type="GO" id="GO:0006457">
    <property type="term" value="P:protein folding"/>
    <property type="evidence" value="ECO:0007669"/>
    <property type="project" value="InterPro"/>
</dbReference>
<dbReference type="AlphaFoldDB" id="A0A103ZDF4"/>
<feature type="compositionally biased region" description="Low complexity" evidence="13">
    <location>
        <begin position="55"/>
        <end position="69"/>
    </location>
</feature>
<evidence type="ECO:0000256" key="10">
    <source>
        <dbReference type="ARBA" id="ARBA00023186"/>
    </source>
</evidence>
<evidence type="ECO:0000256" key="6">
    <source>
        <dbReference type="ARBA" id="ARBA00022963"/>
    </source>
</evidence>
<dbReference type="InterPro" id="IPR004961">
    <property type="entry name" value="Lipase_chaperone"/>
</dbReference>
<dbReference type="GO" id="GO:0016042">
    <property type="term" value="P:lipid catabolic process"/>
    <property type="evidence" value="ECO:0007669"/>
    <property type="project" value="UniProtKB-KW"/>
</dbReference>
<comment type="caution">
    <text evidence="15">The sequence shown here is derived from an EMBL/GenBank/DDBJ whole genome shotgun (WGS) entry which is preliminary data.</text>
</comment>
<feature type="signal peptide" evidence="14">
    <location>
        <begin position="1"/>
        <end position="22"/>
    </location>
</feature>
<evidence type="ECO:0000256" key="4">
    <source>
        <dbReference type="ARBA" id="ARBA00022519"/>
    </source>
</evidence>
<evidence type="ECO:0000256" key="3">
    <source>
        <dbReference type="ARBA" id="ARBA00022475"/>
    </source>
</evidence>
<evidence type="ECO:0000256" key="8">
    <source>
        <dbReference type="ARBA" id="ARBA00023098"/>
    </source>
</evidence>
<keyword evidence="10" id="KW-0143">Chaperone</keyword>
<dbReference type="GO" id="GO:0005886">
    <property type="term" value="C:plasma membrane"/>
    <property type="evidence" value="ECO:0007669"/>
    <property type="project" value="UniProtKB-SubCell"/>
</dbReference>
<evidence type="ECO:0000313" key="16">
    <source>
        <dbReference type="Proteomes" id="UP000069001"/>
    </source>
</evidence>
<feature type="chain" id="PRO_5007120069" description="Lipase helper protein" evidence="14">
    <location>
        <begin position="23"/>
        <end position="341"/>
    </location>
</feature>
<proteinExistence type="inferred from homology"/>
<sequence>MTVRTMLSRAALHGAVGTLAAAAVWHALDRPAASTQAVALPAARAVVPDAAVSRPVPASSDAAPPASLAGSRAPRLPLGPDGRLAKLRAVRDFFDYFLLAQHDLAPAALDALVAREVAAQPIGAPAQREALDLWPRYRACLAALDAQPGTVQPGTRIDPDAIGGELERRAALASRWLGDWSTPFFADEFLQQHDDLDRLRIARDPALSDAQKRERLAALDQALPPDMRDAHEQLARQREAVTTVARLDARRATPDALRAQLGADVAARVVRQRQDDDAWQARYRDYEAERERLVAQQLAPDARDAQLAQLLQRDFPDPADALRAASLGADRADITARQRAR</sequence>
<organism evidence="15 16">
    <name type="scientific">Burkholderia cepacia</name>
    <name type="common">Pseudomonas cepacia</name>
    <dbReference type="NCBI Taxonomy" id="292"/>
    <lineage>
        <taxon>Bacteria</taxon>
        <taxon>Pseudomonadati</taxon>
        <taxon>Pseudomonadota</taxon>
        <taxon>Betaproteobacteria</taxon>
        <taxon>Burkholderiales</taxon>
        <taxon>Burkholderiaceae</taxon>
        <taxon>Burkholderia</taxon>
        <taxon>Burkholderia cepacia complex</taxon>
    </lineage>
</organism>
<keyword evidence="6" id="KW-0442">Lipid degradation</keyword>
<evidence type="ECO:0000313" key="15">
    <source>
        <dbReference type="EMBL" id="KVK78095.1"/>
    </source>
</evidence>
<accession>A0A103ZDF4</accession>
<dbReference type="SUPFAM" id="SSF158855">
    <property type="entry name" value="Lipase chaperone-like"/>
    <property type="match status" value="1"/>
</dbReference>
<evidence type="ECO:0000256" key="1">
    <source>
        <dbReference type="ARBA" id="ARBA00004383"/>
    </source>
</evidence>
<evidence type="ECO:0000256" key="13">
    <source>
        <dbReference type="SAM" id="MobiDB-lite"/>
    </source>
</evidence>
<evidence type="ECO:0000256" key="7">
    <source>
        <dbReference type="ARBA" id="ARBA00022989"/>
    </source>
</evidence>
<keyword evidence="4" id="KW-0997">Cell inner membrane</keyword>
<comment type="subcellular location">
    <subcellularLocation>
        <location evidence="1">Cell inner membrane</location>
        <topology evidence="1">Single-pass membrane protein</topology>
        <orientation evidence="1">Periplasmic side</orientation>
    </subcellularLocation>
</comment>
<name>A0A103ZDF4_BURCE</name>
<keyword evidence="3" id="KW-1003">Cell membrane</keyword>
<protein>
    <recommendedName>
        <fullName evidence="11">Lipase helper protein</fullName>
    </recommendedName>
    <alternativeName>
        <fullName evidence="12">Lipase modulator</fullName>
    </alternativeName>
</protein>
<keyword evidence="7" id="KW-1133">Transmembrane helix</keyword>
<reference evidence="15 16" key="1">
    <citation type="submission" date="2015-11" db="EMBL/GenBank/DDBJ databases">
        <title>Expanding the genomic diversity of Burkholderia species for the development of highly accurate diagnostics.</title>
        <authorList>
            <person name="Sahl J."/>
            <person name="Keim P."/>
            <person name="Wagner D."/>
        </authorList>
    </citation>
    <scope>NUCLEOTIDE SEQUENCE [LARGE SCALE GENOMIC DNA]</scope>
    <source>
        <strain evidence="15 16">MSMB1302</strain>
    </source>
</reference>
<dbReference type="EMBL" id="LOYH01000081">
    <property type="protein sequence ID" value="KVK78095.1"/>
    <property type="molecule type" value="Genomic_DNA"/>
</dbReference>
<keyword evidence="14" id="KW-0732">Signal</keyword>
<evidence type="ECO:0000256" key="2">
    <source>
        <dbReference type="ARBA" id="ARBA00010358"/>
    </source>
</evidence>
<keyword evidence="8" id="KW-0443">Lipid metabolism</keyword>
<comment type="similarity">
    <text evidence="2">Belongs to the lipase chaperone family.</text>
</comment>
<evidence type="ECO:0000256" key="9">
    <source>
        <dbReference type="ARBA" id="ARBA00023136"/>
    </source>
</evidence>
<feature type="region of interest" description="Disordered" evidence="13">
    <location>
        <begin position="55"/>
        <end position="75"/>
    </location>
</feature>
<evidence type="ECO:0000256" key="14">
    <source>
        <dbReference type="SAM" id="SignalP"/>
    </source>
</evidence>
<keyword evidence="9" id="KW-0472">Membrane</keyword>